<dbReference type="PANTHER" id="PTHR33710">
    <property type="entry name" value="BNAC02G09200D PROTEIN"/>
    <property type="match status" value="1"/>
</dbReference>
<sequence length="760" mass="85114">MSESLSRIATAIGKPESLAPETERKENFAVAKLYVKVDLTAPLPQRIISGFSNGKEVQIEVSYPWLPVNCDSCKRFGHKTDKCTFGVKEGSVGHQSVRKFIEEPFRRRSKSRPGCSRDNMVKKKSVPCYVPVVREISKVPSVEALDIQIETFGSDATSDPNQANAPTVLEEGEIYQELSAEVAAVPEAIVVSNRFASLARLDQASDGDQHESGDDQVVEDGKNVIADELAAASPEVSVPTEVGTGIVSDPAVDGLILHETSVLSEIQTLIEADIPSSDPLVISVTSDIVLPSGVTAEDTTIPTLLADQGSHSRDQTEDRDKSFFLPKNRRSGQTHILESNKERILGAIPRGWNYFGNYEANDYGRIVLVWDPRVTLFVYSATPQSVTCGVTLLADNVSLTVTFVYGFNLLEERSSLWVHLAELQASTPVSDHPWCVLGDFNQMLRSSHHSNHSSSRVDDSGMDEANLGLQDAQLFEAQEKGLPFTWRNCQDDNPISTKIDHAFINQAWSSFFPDSFANFLDPSQSDHAPCLLRMPAIRRQVVKHFKFFHHIIDIPEYGETVSGAWNCSHVIGTDQFKLVRSLKMLKKPLRRLNKRHFSGISQRVKAQKERVDEFQRRLLTSPDGPTAREEHLEQTKLNVLLKAEEKYYKQRSRVRWAEVGDRNTPFYHRMVSHHASRNHIHFLKDENENVLYAVEDIKAHAANYFQGILGSTDLPFSPATTEELSVSLFFRNLCSRTLHKDSVAILDQNIRMVLCNQCRS</sequence>
<dbReference type="SUPFAM" id="SSF56219">
    <property type="entry name" value="DNase I-like"/>
    <property type="match status" value="1"/>
</dbReference>
<organism evidence="2 3">
    <name type="scientific">Brassica napus</name>
    <name type="common">Rape</name>
    <dbReference type="NCBI Taxonomy" id="3708"/>
    <lineage>
        <taxon>Eukaryota</taxon>
        <taxon>Viridiplantae</taxon>
        <taxon>Streptophyta</taxon>
        <taxon>Embryophyta</taxon>
        <taxon>Tracheophyta</taxon>
        <taxon>Spermatophyta</taxon>
        <taxon>Magnoliopsida</taxon>
        <taxon>eudicotyledons</taxon>
        <taxon>Gunneridae</taxon>
        <taxon>Pentapetalae</taxon>
        <taxon>rosids</taxon>
        <taxon>malvids</taxon>
        <taxon>Brassicales</taxon>
        <taxon>Brassicaceae</taxon>
        <taxon>Brassiceae</taxon>
        <taxon>Brassica</taxon>
    </lineage>
</organism>
<dbReference type="Proteomes" id="UP000824890">
    <property type="component" value="Unassembled WGS sequence"/>
</dbReference>
<comment type="caution">
    <text evidence="2">The sequence shown here is derived from an EMBL/GenBank/DDBJ whole genome shotgun (WGS) entry which is preliminary data.</text>
</comment>
<protein>
    <recommendedName>
        <fullName evidence="1">Endonuclease/exonuclease/phosphatase domain-containing protein</fullName>
    </recommendedName>
</protein>
<dbReference type="Gene3D" id="3.60.10.10">
    <property type="entry name" value="Endonuclease/exonuclease/phosphatase"/>
    <property type="match status" value="1"/>
</dbReference>
<dbReference type="EMBL" id="JAGKQM010001361">
    <property type="protein sequence ID" value="KAH0851978.1"/>
    <property type="molecule type" value="Genomic_DNA"/>
</dbReference>
<dbReference type="InterPro" id="IPR005135">
    <property type="entry name" value="Endo/exonuclease/phosphatase"/>
</dbReference>
<reference evidence="2 3" key="1">
    <citation type="submission" date="2021-05" db="EMBL/GenBank/DDBJ databases">
        <title>Genome Assembly of Synthetic Allotetraploid Brassica napus Reveals Homoeologous Exchanges between Subgenomes.</title>
        <authorList>
            <person name="Davis J.T."/>
        </authorList>
    </citation>
    <scope>NUCLEOTIDE SEQUENCE [LARGE SCALE GENOMIC DNA]</scope>
    <source>
        <strain evidence="3">cv. Da-Ae</strain>
        <tissue evidence="2">Seedling</tissue>
    </source>
</reference>
<gene>
    <name evidence="2" type="ORF">HID58_094311</name>
</gene>
<dbReference type="InterPro" id="IPR036691">
    <property type="entry name" value="Endo/exonu/phosph_ase_sf"/>
</dbReference>
<evidence type="ECO:0000313" key="2">
    <source>
        <dbReference type="EMBL" id="KAH0851978.1"/>
    </source>
</evidence>
<feature type="domain" description="Endonuclease/exonuclease/phosphatase" evidence="1">
    <location>
        <begin position="354"/>
        <end position="527"/>
    </location>
</feature>
<evidence type="ECO:0000313" key="3">
    <source>
        <dbReference type="Proteomes" id="UP000824890"/>
    </source>
</evidence>
<evidence type="ECO:0000259" key="1">
    <source>
        <dbReference type="Pfam" id="PF03372"/>
    </source>
</evidence>
<name>A0ABQ7X7P1_BRANA</name>
<proteinExistence type="predicted"/>
<dbReference type="Pfam" id="PF03372">
    <property type="entry name" value="Exo_endo_phos"/>
    <property type="match status" value="1"/>
</dbReference>
<keyword evidence="3" id="KW-1185">Reference proteome</keyword>
<dbReference type="PANTHER" id="PTHR33710:SF86">
    <property type="entry name" value="VIRAL MOVEMENT PROTEIN"/>
    <property type="match status" value="1"/>
</dbReference>
<accession>A0ABQ7X7P1</accession>